<dbReference type="GO" id="GO:0046872">
    <property type="term" value="F:metal ion binding"/>
    <property type="evidence" value="ECO:0007669"/>
    <property type="project" value="UniProtKB-KW"/>
</dbReference>
<keyword evidence="7" id="KW-1185">Reference proteome</keyword>
<evidence type="ECO:0000256" key="2">
    <source>
        <dbReference type="ARBA" id="ARBA00022723"/>
    </source>
</evidence>
<proteinExistence type="inferred from homology"/>
<dbReference type="PANTHER" id="PTHR33337">
    <property type="entry name" value="GFA DOMAIN-CONTAINING PROTEIN"/>
    <property type="match status" value="1"/>
</dbReference>
<evidence type="ECO:0000313" key="6">
    <source>
        <dbReference type="EMBL" id="SDK36486.1"/>
    </source>
</evidence>
<dbReference type="EMBL" id="FNES01000015">
    <property type="protein sequence ID" value="SDK36486.1"/>
    <property type="molecule type" value="Genomic_DNA"/>
</dbReference>
<dbReference type="STRING" id="376427.SAMN04487954_11557"/>
<evidence type="ECO:0000256" key="3">
    <source>
        <dbReference type="ARBA" id="ARBA00022833"/>
    </source>
</evidence>
<keyword evidence="2" id="KW-0479">Metal-binding</keyword>
<sequence>MDANFEHQGRCLCGAVRVTAGTKGNSMGVCHCTMCRRWGGGPLFAVECDDAVAFEGEEHIAVFSSSEWAERGFCRTCGTHLFYRLKEGGHYAMPVGLFDDDDSWRLTEQIFIDQKPAFYAFSQTTKNLTGEEVFALHSGK</sequence>
<dbReference type="SUPFAM" id="SSF51316">
    <property type="entry name" value="Mss4-like"/>
    <property type="match status" value="1"/>
</dbReference>
<dbReference type="AlphaFoldDB" id="A0A1G9BA83"/>
<dbReference type="OrthoDB" id="4188830at2"/>
<keyword evidence="4" id="KW-0456">Lyase</keyword>
<dbReference type="PANTHER" id="PTHR33337:SF40">
    <property type="entry name" value="CENP-V_GFA DOMAIN-CONTAINING PROTEIN-RELATED"/>
    <property type="match status" value="1"/>
</dbReference>
<feature type="domain" description="CENP-V/GFA" evidence="5">
    <location>
        <begin position="7"/>
        <end position="105"/>
    </location>
</feature>
<dbReference type="InterPro" id="IPR011057">
    <property type="entry name" value="Mss4-like_sf"/>
</dbReference>
<dbReference type="InterPro" id="IPR006913">
    <property type="entry name" value="CENP-V/GFA"/>
</dbReference>
<reference evidence="6 7" key="1">
    <citation type="submission" date="2016-10" db="EMBL/GenBank/DDBJ databases">
        <authorList>
            <person name="de Groot N.N."/>
        </authorList>
    </citation>
    <scope>NUCLEOTIDE SEQUENCE [LARGE SCALE GENOMIC DNA]</scope>
    <source>
        <strain evidence="6 7">CGMCC 1.6133</strain>
    </source>
</reference>
<dbReference type="Pfam" id="PF04828">
    <property type="entry name" value="GFA"/>
    <property type="match status" value="1"/>
</dbReference>
<gene>
    <name evidence="6" type="ORF">SAMN04487954_11557</name>
</gene>
<keyword evidence="3" id="KW-0862">Zinc</keyword>
<dbReference type="GO" id="GO:0016846">
    <property type="term" value="F:carbon-sulfur lyase activity"/>
    <property type="evidence" value="ECO:0007669"/>
    <property type="project" value="InterPro"/>
</dbReference>
<organism evidence="6 7">
    <name type="scientific">Billgrantia gudaonensis</name>
    <dbReference type="NCBI Taxonomy" id="376427"/>
    <lineage>
        <taxon>Bacteria</taxon>
        <taxon>Pseudomonadati</taxon>
        <taxon>Pseudomonadota</taxon>
        <taxon>Gammaproteobacteria</taxon>
        <taxon>Oceanospirillales</taxon>
        <taxon>Halomonadaceae</taxon>
        <taxon>Billgrantia</taxon>
    </lineage>
</organism>
<protein>
    <submittedName>
        <fullName evidence="6">Uncharacterized conserved protein</fullName>
    </submittedName>
</protein>
<accession>A0A1G9BA83</accession>
<dbReference type="Gene3D" id="3.90.1590.10">
    <property type="entry name" value="glutathione-dependent formaldehyde- activating enzyme (gfa)"/>
    <property type="match status" value="1"/>
</dbReference>
<name>A0A1G9BA83_9GAMM</name>
<dbReference type="Proteomes" id="UP000198525">
    <property type="component" value="Unassembled WGS sequence"/>
</dbReference>
<comment type="similarity">
    <text evidence="1">Belongs to the Gfa family.</text>
</comment>
<evidence type="ECO:0000256" key="1">
    <source>
        <dbReference type="ARBA" id="ARBA00005495"/>
    </source>
</evidence>
<evidence type="ECO:0000313" key="7">
    <source>
        <dbReference type="Proteomes" id="UP000198525"/>
    </source>
</evidence>
<dbReference type="RefSeq" id="WP_089688136.1">
    <property type="nucleotide sequence ID" value="NZ_FNES01000015.1"/>
</dbReference>
<evidence type="ECO:0000256" key="4">
    <source>
        <dbReference type="ARBA" id="ARBA00023239"/>
    </source>
</evidence>
<evidence type="ECO:0000259" key="5">
    <source>
        <dbReference type="PROSITE" id="PS51891"/>
    </source>
</evidence>
<dbReference type="PROSITE" id="PS51891">
    <property type="entry name" value="CENP_V_GFA"/>
    <property type="match status" value="1"/>
</dbReference>